<dbReference type="Proteomes" id="UP000796761">
    <property type="component" value="Unassembled WGS sequence"/>
</dbReference>
<sequence length="80" mass="9205">KSISPLDEIVKGVQMQLDKVHDLGLLLSTVEVSLSICFKRLEALKPAAAMCLLVNARKRWREENSAPPFQKEEREMYNKY</sequence>
<dbReference type="EMBL" id="SWJQ01000007">
    <property type="protein sequence ID" value="TRZ26696.1"/>
    <property type="molecule type" value="Genomic_DNA"/>
</dbReference>
<evidence type="ECO:0000313" key="2">
    <source>
        <dbReference type="Proteomes" id="UP000796761"/>
    </source>
</evidence>
<keyword evidence="2" id="KW-1185">Reference proteome</keyword>
<feature type="non-terminal residue" evidence="1">
    <location>
        <position position="80"/>
    </location>
</feature>
<dbReference type="AlphaFoldDB" id="A0A8K1GZH1"/>
<name>A0A8K1GZH1_9PASS</name>
<proteinExistence type="predicted"/>
<accession>A0A8K1GZH1</accession>
<evidence type="ECO:0000313" key="1">
    <source>
        <dbReference type="EMBL" id="TRZ26696.1"/>
    </source>
</evidence>
<feature type="non-terminal residue" evidence="1">
    <location>
        <position position="1"/>
    </location>
</feature>
<protein>
    <submittedName>
        <fullName evidence="1">Uncharacterized protein</fullName>
    </submittedName>
</protein>
<reference evidence="1" key="1">
    <citation type="submission" date="2019-04" db="EMBL/GenBank/DDBJ databases">
        <title>Genome assembly of Zosterops borbonicus 15179.</title>
        <authorList>
            <person name="Leroy T."/>
            <person name="Anselmetti Y."/>
            <person name="Tilak M.-K."/>
            <person name="Nabholz B."/>
        </authorList>
    </citation>
    <scope>NUCLEOTIDE SEQUENCE</scope>
    <source>
        <strain evidence="1">HGM_15179</strain>
        <tissue evidence="1">Muscle</tissue>
    </source>
</reference>
<comment type="caution">
    <text evidence="1">The sequence shown here is derived from an EMBL/GenBank/DDBJ whole genome shotgun (WGS) entry which is preliminary data.</text>
</comment>
<gene>
    <name evidence="1" type="ORF">HGM15179_000467</name>
</gene>
<organism evidence="1 2">
    <name type="scientific">Zosterops borbonicus</name>
    <dbReference type="NCBI Taxonomy" id="364589"/>
    <lineage>
        <taxon>Eukaryota</taxon>
        <taxon>Metazoa</taxon>
        <taxon>Chordata</taxon>
        <taxon>Craniata</taxon>
        <taxon>Vertebrata</taxon>
        <taxon>Euteleostomi</taxon>
        <taxon>Archelosauria</taxon>
        <taxon>Archosauria</taxon>
        <taxon>Dinosauria</taxon>
        <taxon>Saurischia</taxon>
        <taxon>Theropoda</taxon>
        <taxon>Coelurosauria</taxon>
        <taxon>Aves</taxon>
        <taxon>Neognathae</taxon>
        <taxon>Neoaves</taxon>
        <taxon>Telluraves</taxon>
        <taxon>Australaves</taxon>
        <taxon>Passeriformes</taxon>
        <taxon>Sylvioidea</taxon>
        <taxon>Zosteropidae</taxon>
        <taxon>Zosterops</taxon>
    </lineage>
</organism>